<comment type="caution">
    <text evidence="1">The sequence shown here is derived from an EMBL/GenBank/DDBJ whole genome shotgun (WGS) entry which is preliminary data.</text>
</comment>
<organism evidence="1 2">
    <name type="scientific">Pleuronectes platessa</name>
    <name type="common">European plaice</name>
    <dbReference type="NCBI Taxonomy" id="8262"/>
    <lineage>
        <taxon>Eukaryota</taxon>
        <taxon>Metazoa</taxon>
        <taxon>Chordata</taxon>
        <taxon>Craniata</taxon>
        <taxon>Vertebrata</taxon>
        <taxon>Euteleostomi</taxon>
        <taxon>Actinopterygii</taxon>
        <taxon>Neopterygii</taxon>
        <taxon>Teleostei</taxon>
        <taxon>Neoteleostei</taxon>
        <taxon>Acanthomorphata</taxon>
        <taxon>Carangaria</taxon>
        <taxon>Pleuronectiformes</taxon>
        <taxon>Pleuronectoidei</taxon>
        <taxon>Pleuronectidae</taxon>
        <taxon>Pleuronectes</taxon>
    </lineage>
</organism>
<dbReference type="AlphaFoldDB" id="A0A9N7UNS5"/>
<evidence type="ECO:0000313" key="2">
    <source>
        <dbReference type="Proteomes" id="UP001153269"/>
    </source>
</evidence>
<sequence>MKTSPMKPQHVAEVLQLAAGSDWFPVTFSLQCLFSCGSELHQGRDSELKSGQRIKVHAWDFRNLTAAAANQLRPQSICHGDERISNVQPNTQELVSLGPRCHLLVAGGCARSHHLSPKFPSTRGCRNHLALSASRTLSLCPDRTRIFKLT</sequence>
<name>A0A9N7UNS5_PLEPL</name>
<dbReference type="EMBL" id="CADEAL010001642">
    <property type="protein sequence ID" value="CAB1434194.1"/>
    <property type="molecule type" value="Genomic_DNA"/>
</dbReference>
<proteinExistence type="predicted"/>
<keyword evidence="2" id="KW-1185">Reference proteome</keyword>
<dbReference type="Proteomes" id="UP001153269">
    <property type="component" value="Unassembled WGS sequence"/>
</dbReference>
<evidence type="ECO:0000313" key="1">
    <source>
        <dbReference type="EMBL" id="CAB1434194.1"/>
    </source>
</evidence>
<reference evidence="1" key="1">
    <citation type="submission" date="2020-03" db="EMBL/GenBank/DDBJ databases">
        <authorList>
            <person name="Weist P."/>
        </authorList>
    </citation>
    <scope>NUCLEOTIDE SEQUENCE</scope>
</reference>
<accession>A0A9N7UNS5</accession>
<protein>
    <submittedName>
        <fullName evidence="1">Uncharacterized protein</fullName>
    </submittedName>
</protein>
<gene>
    <name evidence="1" type="ORF">PLEPLA_LOCUS22258</name>
</gene>